<dbReference type="Pfam" id="PF01418">
    <property type="entry name" value="HTH_6"/>
    <property type="match status" value="1"/>
</dbReference>
<dbReference type="AlphaFoldDB" id="A0A840SVN0"/>
<dbReference type="GO" id="GO:1901135">
    <property type="term" value="P:carbohydrate derivative metabolic process"/>
    <property type="evidence" value="ECO:0007669"/>
    <property type="project" value="InterPro"/>
</dbReference>
<dbReference type="SUPFAM" id="SSF46689">
    <property type="entry name" value="Homeodomain-like"/>
    <property type="match status" value="1"/>
</dbReference>
<dbReference type="EMBL" id="JACHFM010000003">
    <property type="protein sequence ID" value="MBB5223192.1"/>
    <property type="molecule type" value="Genomic_DNA"/>
</dbReference>
<dbReference type="PANTHER" id="PTHR30514">
    <property type="entry name" value="GLUCOKINASE"/>
    <property type="match status" value="1"/>
</dbReference>
<proteinExistence type="predicted"/>
<dbReference type="Gene3D" id="3.40.50.10490">
    <property type="entry name" value="Glucose-6-phosphate isomerase like protein, domain 1"/>
    <property type="match status" value="1"/>
</dbReference>
<dbReference type="PROSITE" id="PS51071">
    <property type="entry name" value="HTH_RPIR"/>
    <property type="match status" value="1"/>
</dbReference>
<dbReference type="InterPro" id="IPR009057">
    <property type="entry name" value="Homeodomain-like_sf"/>
</dbReference>
<dbReference type="PANTHER" id="PTHR30514:SF18">
    <property type="entry name" value="RPIR-FAMILY TRANSCRIPTIONAL REGULATOR"/>
    <property type="match status" value="1"/>
</dbReference>
<accession>A0A840SVN0</accession>
<organism evidence="2 3">
    <name type="scientific">Amaricoccus macauensis</name>
    <dbReference type="NCBI Taxonomy" id="57001"/>
    <lineage>
        <taxon>Bacteria</taxon>
        <taxon>Pseudomonadati</taxon>
        <taxon>Pseudomonadota</taxon>
        <taxon>Alphaproteobacteria</taxon>
        <taxon>Rhodobacterales</taxon>
        <taxon>Paracoccaceae</taxon>
        <taxon>Amaricoccus</taxon>
    </lineage>
</organism>
<dbReference type="InterPro" id="IPR036388">
    <property type="entry name" value="WH-like_DNA-bd_sf"/>
</dbReference>
<dbReference type="RefSeq" id="WP_184151590.1">
    <property type="nucleotide sequence ID" value="NZ_JACHFM010000003.1"/>
</dbReference>
<keyword evidence="3" id="KW-1185">Reference proteome</keyword>
<evidence type="ECO:0000313" key="3">
    <source>
        <dbReference type="Proteomes" id="UP000549457"/>
    </source>
</evidence>
<dbReference type="Proteomes" id="UP000549457">
    <property type="component" value="Unassembled WGS sequence"/>
</dbReference>
<name>A0A840SVN0_9RHOB</name>
<evidence type="ECO:0000313" key="2">
    <source>
        <dbReference type="EMBL" id="MBB5223192.1"/>
    </source>
</evidence>
<dbReference type="Gene3D" id="1.10.10.10">
    <property type="entry name" value="Winged helix-like DNA-binding domain superfamily/Winged helix DNA-binding domain"/>
    <property type="match status" value="1"/>
</dbReference>
<dbReference type="GO" id="GO:0097367">
    <property type="term" value="F:carbohydrate derivative binding"/>
    <property type="evidence" value="ECO:0007669"/>
    <property type="project" value="InterPro"/>
</dbReference>
<dbReference type="InterPro" id="IPR047640">
    <property type="entry name" value="RpiR-like"/>
</dbReference>
<comment type="caution">
    <text evidence="2">The sequence shown here is derived from an EMBL/GenBank/DDBJ whole genome shotgun (WGS) entry which is preliminary data.</text>
</comment>
<protein>
    <submittedName>
        <fullName evidence="2">DNA-binding MurR/RpiR family transcriptional regulator</fullName>
    </submittedName>
</protein>
<feature type="domain" description="HTH rpiR-type" evidence="1">
    <location>
        <begin position="3"/>
        <end position="79"/>
    </location>
</feature>
<dbReference type="GO" id="GO:0003677">
    <property type="term" value="F:DNA binding"/>
    <property type="evidence" value="ECO:0007669"/>
    <property type="project" value="UniProtKB-KW"/>
</dbReference>
<gene>
    <name evidence="2" type="ORF">HNP73_003139</name>
</gene>
<reference evidence="2 3" key="1">
    <citation type="submission" date="2020-08" db="EMBL/GenBank/DDBJ databases">
        <title>Genomic Encyclopedia of Type Strains, Phase IV (KMG-IV): sequencing the most valuable type-strain genomes for metagenomic binning, comparative biology and taxonomic classification.</title>
        <authorList>
            <person name="Goeker M."/>
        </authorList>
    </citation>
    <scope>NUCLEOTIDE SEQUENCE [LARGE SCALE GENOMIC DNA]</scope>
    <source>
        <strain evidence="2 3">DSM 101730</strain>
    </source>
</reference>
<sequence>MSTRLSLRVQEQIGRLTTSEQKLAQVILRDPAIIETHSATELARLADVSKATAARFFRTLGYSDFEEVKLQAREERNRTQPYSYAAGAGQHVALGRTIEEHMALEINNLSRTFEELLPDTLRAAVRAIEAAPRMWFLPGGDHAWFAGYGRRLFSRLRPDVFLLGQGEQSLAEDLAMTGPRDLLLVPLLGPQPRTVRPVLSHARTTRMAVLAITDHLNLALARKYAALAIHCHGARFGPLPSDTSALSLLRLLAVSYAGHVGEPAATRLELIDNIVEELDLLE</sequence>
<evidence type="ECO:0000259" key="1">
    <source>
        <dbReference type="PROSITE" id="PS51071"/>
    </source>
</evidence>
<dbReference type="InterPro" id="IPR046348">
    <property type="entry name" value="SIS_dom_sf"/>
</dbReference>
<dbReference type="GO" id="GO:0003700">
    <property type="term" value="F:DNA-binding transcription factor activity"/>
    <property type="evidence" value="ECO:0007669"/>
    <property type="project" value="InterPro"/>
</dbReference>
<dbReference type="SUPFAM" id="SSF53697">
    <property type="entry name" value="SIS domain"/>
    <property type="match status" value="1"/>
</dbReference>
<keyword evidence="2" id="KW-0238">DNA-binding</keyword>
<dbReference type="InterPro" id="IPR000281">
    <property type="entry name" value="HTH_RpiR"/>
</dbReference>